<accession>A0AAN9IED1</accession>
<gene>
    <name evidence="9" type="ORF">RJT34_22810</name>
</gene>
<comment type="subcellular location">
    <subcellularLocation>
        <location evidence="2">Chromosome</location>
    </subcellularLocation>
    <subcellularLocation>
        <location evidence="1 6">Nucleus</location>
    </subcellularLocation>
</comment>
<evidence type="ECO:0000256" key="2">
    <source>
        <dbReference type="ARBA" id="ARBA00004286"/>
    </source>
</evidence>
<keyword evidence="3 6" id="KW-0158">Chromosome</keyword>
<dbReference type="InterPro" id="IPR036388">
    <property type="entry name" value="WH-like_DNA-bd_sf"/>
</dbReference>
<dbReference type="CDD" id="cd00073">
    <property type="entry name" value="H15"/>
    <property type="match status" value="1"/>
</dbReference>
<evidence type="ECO:0000313" key="9">
    <source>
        <dbReference type="EMBL" id="KAK7277793.1"/>
    </source>
</evidence>
<dbReference type="PANTHER" id="PTHR11467">
    <property type="entry name" value="HISTONE H1"/>
    <property type="match status" value="1"/>
</dbReference>
<evidence type="ECO:0000256" key="7">
    <source>
        <dbReference type="SAM" id="MobiDB-lite"/>
    </source>
</evidence>
<dbReference type="PRINTS" id="PR00624">
    <property type="entry name" value="HISTONEH5"/>
</dbReference>
<dbReference type="InterPro" id="IPR005818">
    <property type="entry name" value="Histone_H1/H5_H15"/>
</dbReference>
<evidence type="ECO:0000313" key="10">
    <source>
        <dbReference type="Proteomes" id="UP001359559"/>
    </source>
</evidence>
<evidence type="ECO:0000259" key="8">
    <source>
        <dbReference type="PROSITE" id="PS51504"/>
    </source>
</evidence>
<dbReference type="GO" id="GO:0031492">
    <property type="term" value="F:nucleosomal DNA binding"/>
    <property type="evidence" value="ECO:0007669"/>
    <property type="project" value="TreeGrafter"/>
</dbReference>
<proteinExistence type="inferred from homology"/>
<comment type="caution">
    <text evidence="9">The sequence shown here is derived from an EMBL/GenBank/DDBJ whole genome shotgun (WGS) entry which is preliminary data.</text>
</comment>
<dbReference type="Pfam" id="PF00538">
    <property type="entry name" value="Linker_histone"/>
    <property type="match status" value="1"/>
</dbReference>
<dbReference type="GO" id="GO:0006334">
    <property type="term" value="P:nucleosome assembly"/>
    <property type="evidence" value="ECO:0007669"/>
    <property type="project" value="InterPro"/>
</dbReference>
<dbReference type="PANTHER" id="PTHR11467:SF130">
    <property type="entry name" value="HISTONE H1-LIKE ISOFORM X1"/>
    <property type="match status" value="1"/>
</dbReference>
<dbReference type="SUPFAM" id="SSF46785">
    <property type="entry name" value="Winged helix' DNA-binding domain"/>
    <property type="match status" value="1"/>
</dbReference>
<sequence length="248" mass="28000">MIMIIPQRTIEGKGCKFHINGKDWGTWQVQGFTFEPKEPLFLLLLLWPGKQQRQAAKIYFAPFETQLKQMAKANAKKKPPSTALHPPYFEMIADAISTLKERTGSSQPAIAKFIEEKHKKVLPPNFRKTLSLQLKNCVKSEKLYKVKNSYKLSSSTDIKAKSTTAPKPAIIVQKTKSLSQVNTPQALKKKPSVTVSNKKKDSTAAKKMKRLSQVKTPEALKNNTPLKRKTRTSAKLVNSSRPTRKSRK</sequence>
<dbReference type="GO" id="GO:0030527">
    <property type="term" value="F:structural constituent of chromatin"/>
    <property type="evidence" value="ECO:0007669"/>
    <property type="project" value="InterPro"/>
</dbReference>
<dbReference type="InterPro" id="IPR036390">
    <property type="entry name" value="WH_DNA-bd_sf"/>
</dbReference>
<feature type="domain" description="H15" evidence="8">
    <location>
        <begin position="84"/>
        <end position="154"/>
    </location>
</feature>
<dbReference type="EMBL" id="JAYKXN010000006">
    <property type="protein sequence ID" value="KAK7277793.1"/>
    <property type="molecule type" value="Genomic_DNA"/>
</dbReference>
<reference evidence="9 10" key="1">
    <citation type="submission" date="2024-01" db="EMBL/GenBank/DDBJ databases">
        <title>The genomes of 5 underutilized Papilionoideae crops provide insights into root nodulation and disease resistance.</title>
        <authorList>
            <person name="Yuan L."/>
        </authorList>
    </citation>
    <scope>NUCLEOTIDE SEQUENCE [LARGE SCALE GENOMIC DNA]</scope>
    <source>
        <strain evidence="9">LY-2023</strain>
        <tissue evidence="9">Leaf</tissue>
    </source>
</reference>
<keyword evidence="5 6" id="KW-0539">Nucleus</keyword>
<evidence type="ECO:0000256" key="3">
    <source>
        <dbReference type="ARBA" id="ARBA00022454"/>
    </source>
</evidence>
<dbReference type="Proteomes" id="UP001359559">
    <property type="component" value="Unassembled WGS sequence"/>
</dbReference>
<dbReference type="GO" id="GO:0030261">
    <property type="term" value="P:chromosome condensation"/>
    <property type="evidence" value="ECO:0007669"/>
    <property type="project" value="TreeGrafter"/>
</dbReference>
<dbReference type="GO" id="GO:0005634">
    <property type="term" value="C:nucleus"/>
    <property type="evidence" value="ECO:0007669"/>
    <property type="project" value="UniProtKB-SubCell"/>
</dbReference>
<keyword evidence="4 6" id="KW-0238">DNA-binding</keyword>
<feature type="region of interest" description="Disordered" evidence="7">
    <location>
        <begin position="179"/>
        <end position="248"/>
    </location>
</feature>
<protein>
    <recommendedName>
        <fullName evidence="8">H15 domain-containing protein</fullName>
    </recommendedName>
</protein>
<dbReference type="PROSITE" id="PS51504">
    <property type="entry name" value="H15"/>
    <property type="match status" value="1"/>
</dbReference>
<dbReference type="AlphaFoldDB" id="A0AAN9IED1"/>
<organism evidence="9 10">
    <name type="scientific">Clitoria ternatea</name>
    <name type="common">Butterfly pea</name>
    <dbReference type="NCBI Taxonomy" id="43366"/>
    <lineage>
        <taxon>Eukaryota</taxon>
        <taxon>Viridiplantae</taxon>
        <taxon>Streptophyta</taxon>
        <taxon>Embryophyta</taxon>
        <taxon>Tracheophyta</taxon>
        <taxon>Spermatophyta</taxon>
        <taxon>Magnoliopsida</taxon>
        <taxon>eudicotyledons</taxon>
        <taxon>Gunneridae</taxon>
        <taxon>Pentapetalae</taxon>
        <taxon>rosids</taxon>
        <taxon>fabids</taxon>
        <taxon>Fabales</taxon>
        <taxon>Fabaceae</taxon>
        <taxon>Papilionoideae</taxon>
        <taxon>50 kb inversion clade</taxon>
        <taxon>NPAAA clade</taxon>
        <taxon>indigoferoid/millettioid clade</taxon>
        <taxon>Phaseoleae</taxon>
        <taxon>Clitoria</taxon>
    </lineage>
</organism>
<dbReference type="GO" id="GO:0045910">
    <property type="term" value="P:negative regulation of DNA recombination"/>
    <property type="evidence" value="ECO:0007669"/>
    <property type="project" value="TreeGrafter"/>
</dbReference>
<evidence type="ECO:0000256" key="1">
    <source>
        <dbReference type="ARBA" id="ARBA00004123"/>
    </source>
</evidence>
<dbReference type="Gene3D" id="1.10.10.10">
    <property type="entry name" value="Winged helix-like DNA-binding domain superfamily/Winged helix DNA-binding domain"/>
    <property type="match status" value="1"/>
</dbReference>
<evidence type="ECO:0000256" key="6">
    <source>
        <dbReference type="RuleBase" id="RU003894"/>
    </source>
</evidence>
<dbReference type="SMART" id="SM00526">
    <property type="entry name" value="H15"/>
    <property type="match status" value="1"/>
</dbReference>
<evidence type="ECO:0000256" key="4">
    <source>
        <dbReference type="ARBA" id="ARBA00023125"/>
    </source>
</evidence>
<dbReference type="InterPro" id="IPR005819">
    <property type="entry name" value="H1/H5"/>
</dbReference>
<comment type="similarity">
    <text evidence="6">Belongs to the histone H1/H5 family.</text>
</comment>
<name>A0AAN9IED1_CLITE</name>
<evidence type="ECO:0000256" key="5">
    <source>
        <dbReference type="ARBA" id="ARBA00023242"/>
    </source>
</evidence>
<keyword evidence="10" id="KW-1185">Reference proteome</keyword>
<dbReference type="GO" id="GO:0003690">
    <property type="term" value="F:double-stranded DNA binding"/>
    <property type="evidence" value="ECO:0007669"/>
    <property type="project" value="TreeGrafter"/>
</dbReference>
<dbReference type="GO" id="GO:0000786">
    <property type="term" value="C:nucleosome"/>
    <property type="evidence" value="ECO:0007669"/>
    <property type="project" value="InterPro"/>
</dbReference>